<dbReference type="InterPro" id="IPR003593">
    <property type="entry name" value="AAA+_ATPase"/>
</dbReference>
<dbReference type="OrthoDB" id="9787851at2"/>
<evidence type="ECO:0000256" key="2">
    <source>
        <dbReference type="ARBA" id="ARBA00022741"/>
    </source>
</evidence>
<gene>
    <name evidence="5" type="ORF">ADM90_12415</name>
</gene>
<dbReference type="Gene3D" id="3.40.50.300">
    <property type="entry name" value="P-loop containing nucleotide triphosphate hydrolases"/>
    <property type="match status" value="1"/>
</dbReference>
<dbReference type="InterPro" id="IPR003439">
    <property type="entry name" value="ABC_transporter-like_ATP-bd"/>
</dbReference>
<proteinExistence type="predicted"/>
<evidence type="ECO:0000256" key="3">
    <source>
        <dbReference type="ARBA" id="ARBA00022840"/>
    </source>
</evidence>
<dbReference type="Pfam" id="PF00005">
    <property type="entry name" value="ABC_tran"/>
    <property type="match status" value="1"/>
</dbReference>
<dbReference type="Proteomes" id="UP000037977">
    <property type="component" value="Unassembled WGS sequence"/>
</dbReference>
<dbReference type="AlphaFoldDB" id="A0A0N0CVG2"/>
<keyword evidence="6" id="KW-1185">Reference proteome</keyword>
<dbReference type="STRING" id="33935.ADM90_12415"/>
<accession>A0A0N0CVG2</accession>
<evidence type="ECO:0000313" key="5">
    <source>
        <dbReference type="EMBL" id="KOY81725.1"/>
    </source>
</evidence>
<name>A0A0N0CVG2_9BACI</name>
<dbReference type="GO" id="GO:0016887">
    <property type="term" value="F:ATP hydrolysis activity"/>
    <property type="evidence" value="ECO:0007669"/>
    <property type="project" value="InterPro"/>
</dbReference>
<sequence>MTLEAKQVSFSINDQRILHEVSIHIKEKQFVGLIGPNGSGKSTLLKNMYRLLKPENGIILLNEQDILKQSSKAIAKNLAVVSQETPVLFDFTVHDLVSMGRTPHKKLLELDQEQDFRIVKDALRQTGICHLEKRSFSSLSGGEKKRVMVARALAQQAQVLILDEPTNHLDIQHQLQLMDLIQTLHLTVVAALHDLNIAAMYCDQIYVLQHGRIVCYGAPEEVLTPALLQKVFGVYADIQTHALTGKPYLTYVPEQFTKNIRDRAGAVNVR</sequence>
<evidence type="ECO:0000256" key="1">
    <source>
        <dbReference type="ARBA" id="ARBA00022448"/>
    </source>
</evidence>
<protein>
    <submittedName>
        <fullName evidence="5">ABC transporter</fullName>
    </submittedName>
</protein>
<keyword evidence="1" id="KW-0813">Transport</keyword>
<evidence type="ECO:0000259" key="4">
    <source>
        <dbReference type="PROSITE" id="PS50893"/>
    </source>
</evidence>
<dbReference type="PATRIC" id="fig|33935.3.peg.3326"/>
<dbReference type="GO" id="GO:0005524">
    <property type="term" value="F:ATP binding"/>
    <property type="evidence" value="ECO:0007669"/>
    <property type="project" value="UniProtKB-KW"/>
</dbReference>
<dbReference type="SUPFAM" id="SSF52540">
    <property type="entry name" value="P-loop containing nucleoside triphosphate hydrolases"/>
    <property type="match status" value="1"/>
</dbReference>
<evidence type="ECO:0000313" key="6">
    <source>
        <dbReference type="Proteomes" id="UP000037977"/>
    </source>
</evidence>
<dbReference type="RefSeq" id="WP_053995318.1">
    <property type="nucleotide sequence ID" value="NZ_CP065643.1"/>
</dbReference>
<dbReference type="PROSITE" id="PS50893">
    <property type="entry name" value="ABC_TRANSPORTER_2"/>
    <property type="match status" value="1"/>
</dbReference>
<dbReference type="PANTHER" id="PTHR42794">
    <property type="entry name" value="HEMIN IMPORT ATP-BINDING PROTEIN HMUV"/>
    <property type="match status" value="1"/>
</dbReference>
<feature type="domain" description="ABC transporter" evidence="4">
    <location>
        <begin position="3"/>
        <end position="235"/>
    </location>
</feature>
<comment type="caution">
    <text evidence="5">The sequence shown here is derived from an EMBL/GenBank/DDBJ whole genome shotgun (WGS) entry which is preliminary data.</text>
</comment>
<dbReference type="PANTHER" id="PTHR42794:SF2">
    <property type="entry name" value="ABC TRANSPORTER ATP-BINDING PROTEIN"/>
    <property type="match status" value="1"/>
</dbReference>
<dbReference type="EMBL" id="LGCI01000008">
    <property type="protein sequence ID" value="KOY81725.1"/>
    <property type="molecule type" value="Genomic_DNA"/>
</dbReference>
<dbReference type="InterPro" id="IPR017871">
    <property type="entry name" value="ABC_transporter-like_CS"/>
</dbReference>
<dbReference type="InterPro" id="IPR027417">
    <property type="entry name" value="P-loop_NTPase"/>
</dbReference>
<dbReference type="CDD" id="cd03214">
    <property type="entry name" value="ABC_Iron-Siderophores_B12_Hemin"/>
    <property type="match status" value="1"/>
</dbReference>
<keyword evidence="3" id="KW-0067">ATP-binding</keyword>
<dbReference type="FunFam" id="3.40.50.300:FF:000134">
    <property type="entry name" value="Iron-enterobactin ABC transporter ATP-binding protein"/>
    <property type="match status" value="1"/>
</dbReference>
<dbReference type="PROSITE" id="PS00211">
    <property type="entry name" value="ABC_TRANSPORTER_1"/>
    <property type="match status" value="1"/>
</dbReference>
<dbReference type="SMART" id="SM00382">
    <property type="entry name" value="AAA"/>
    <property type="match status" value="1"/>
</dbReference>
<reference evidence="5 6" key="1">
    <citation type="submission" date="2015-07" db="EMBL/GenBank/DDBJ databases">
        <title>Genome sequencing project for genomic taxonomy and phylogenomics of Bacillus-like bacteria.</title>
        <authorList>
            <person name="Liu B."/>
            <person name="Wang J."/>
            <person name="Zhu Y."/>
            <person name="Liu G."/>
            <person name="Chen Q."/>
            <person name="Chen Z."/>
            <person name="Che J."/>
            <person name="Ge C."/>
            <person name="Shi H."/>
            <person name="Pan Z."/>
            <person name="Liu X."/>
        </authorList>
    </citation>
    <scope>NUCLEOTIDE SEQUENCE [LARGE SCALE GENOMIC DNA]</scope>
    <source>
        <strain evidence="5 6">DSM 54</strain>
    </source>
</reference>
<organism evidence="5 6">
    <name type="scientific">Lysinibacillus macroides</name>
    <dbReference type="NCBI Taxonomy" id="33935"/>
    <lineage>
        <taxon>Bacteria</taxon>
        <taxon>Bacillati</taxon>
        <taxon>Bacillota</taxon>
        <taxon>Bacilli</taxon>
        <taxon>Bacillales</taxon>
        <taxon>Bacillaceae</taxon>
        <taxon>Lysinibacillus</taxon>
    </lineage>
</organism>
<keyword evidence="2" id="KW-0547">Nucleotide-binding</keyword>